<reference evidence="1" key="1">
    <citation type="submission" date="2020-01" db="EMBL/GenBank/DDBJ databases">
        <title>Insect and environment-associated Actinomycetes.</title>
        <authorList>
            <person name="Currrie C."/>
            <person name="Chevrette M."/>
            <person name="Carlson C."/>
            <person name="Stubbendieck R."/>
            <person name="Wendt-Pienkowski E."/>
        </authorList>
    </citation>
    <scope>NUCLEOTIDE SEQUENCE</scope>
    <source>
        <strain evidence="1">SID7499</strain>
    </source>
</reference>
<feature type="non-terminal residue" evidence="1">
    <location>
        <position position="48"/>
    </location>
</feature>
<comment type="caution">
    <text evidence="1">The sequence shown here is derived from an EMBL/GenBank/DDBJ whole genome shotgun (WGS) entry which is preliminary data.</text>
</comment>
<proteinExistence type="predicted"/>
<dbReference type="AlphaFoldDB" id="A0A6G3XWC0"/>
<dbReference type="InterPro" id="IPR013785">
    <property type="entry name" value="Aldolase_TIM"/>
</dbReference>
<accession>A0A6G3XWC0</accession>
<organism evidence="1">
    <name type="scientific">Streptomyces sp. SID7499</name>
    <dbReference type="NCBI Taxonomy" id="2706086"/>
    <lineage>
        <taxon>Bacteria</taxon>
        <taxon>Bacillati</taxon>
        <taxon>Actinomycetota</taxon>
        <taxon>Actinomycetes</taxon>
        <taxon>Kitasatosporales</taxon>
        <taxon>Streptomycetaceae</taxon>
        <taxon>Streptomyces</taxon>
    </lineage>
</organism>
<gene>
    <name evidence="1" type="ORF">G3M58_87790</name>
</gene>
<name>A0A6G3XWC0_9ACTN</name>
<dbReference type="Gene3D" id="3.20.20.70">
    <property type="entry name" value="Aldolase class I"/>
    <property type="match status" value="1"/>
</dbReference>
<evidence type="ECO:0000313" key="1">
    <source>
        <dbReference type="EMBL" id="NEE21957.1"/>
    </source>
</evidence>
<sequence length="48" mass="5581">MTTHQHFGRAVRLRRLFHHDPRRLMIVPLDHSLSDGPVVPRGSSIDRL</sequence>
<dbReference type="EMBL" id="JAAGMN010009454">
    <property type="protein sequence ID" value="NEE21957.1"/>
    <property type="molecule type" value="Genomic_DNA"/>
</dbReference>
<protein>
    <submittedName>
        <fullName evidence="1">2-amino-4,5-dihydroxy-6-one-heptanoic acid-7-phosphate synthase</fullName>
    </submittedName>
</protein>